<organism evidence="1 2">
    <name type="scientific">Sinanodonta woodiana</name>
    <name type="common">Chinese pond mussel</name>
    <name type="synonym">Anodonta woodiana</name>
    <dbReference type="NCBI Taxonomy" id="1069815"/>
    <lineage>
        <taxon>Eukaryota</taxon>
        <taxon>Metazoa</taxon>
        <taxon>Spiralia</taxon>
        <taxon>Lophotrochozoa</taxon>
        <taxon>Mollusca</taxon>
        <taxon>Bivalvia</taxon>
        <taxon>Autobranchia</taxon>
        <taxon>Heteroconchia</taxon>
        <taxon>Palaeoheterodonta</taxon>
        <taxon>Unionida</taxon>
        <taxon>Unionoidea</taxon>
        <taxon>Unionidae</taxon>
        <taxon>Unioninae</taxon>
        <taxon>Sinanodonta</taxon>
    </lineage>
</organism>
<keyword evidence="2" id="KW-1185">Reference proteome</keyword>
<reference evidence="1 2" key="1">
    <citation type="submission" date="2024-11" db="EMBL/GenBank/DDBJ databases">
        <title>Chromosome-level genome assembly of the freshwater bivalve Anodonta woodiana.</title>
        <authorList>
            <person name="Chen X."/>
        </authorList>
    </citation>
    <scope>NUCLEOTIDE SEQUENCE [LARGE SCALE GENOMIC DNA]</scope>
    <source>
        <strain evidence="1">MN2024</strain>
        <tissue evidence="1">Gills</tissue>
    </source>
</reference>
<gene>
    <name evidence="1" type="ORF">ACJMK2_024731</name>
</gene>
<evidence type="ECO:0000313" key="2">
    <source>
        <dbReference type="Proteomes" id="UP001634394"/>
    </source>
</evidence>
<accession>A0ABD3XEA6</accession>
<dbReference type="EMBL" id="JBJQND010000002">
    <property type="protein sequence ID" value="KAL3884604.1"/>
    <property type="molecule type" value="Genomic_DNA"/>
</dbReference>
<proteinExistence type="predicted"/>
<protein>
    <submittedName>
        <fullName evidence="1">Uncharacterized protein</fullName>
    </submittedName>
</protein>
<name>A0ABD3XEA6_SINWO</name>
<sequence length="102" mass="12235">MYHQELYWENRLQLNTTRCIIRNYIGNIDFSLIQDVSSGTVLGISTSTEHDKMYDQELYWEYRLQLNTRCIVRNCIGNIDLNLIRQDVSLGTWEYRLQPNTR</sequence>
<comment type="caution">
    <text evidence="1">The sequence shown here is derived from an EMBL/GenBank/DDBJ whole genome shotgun (WGS) entry which is preliminary data.</text>
</comment>
<dbReference type="AlphaFoldDB" id="A0ABD3XEA6"/>
<evidence type="ECO:0000313" key="1">
    <source>
        <dbReference type="EMBL" id="KAL3884604.1"/>
    </source>
</evidence>
<dbReference type="Proteomes" id="UP001634394">
    <property type="component" value="Unassembled WGS sequence"/>
</dbReference>